<keyword evidence="1" id="KW-0614">Plasmid</keyword>
<evidence type="ECO:0000313" key="1">
    <source>
        <dbReference type="EMBL" id="WAH44965.1"/>
    </source>
</evidence>
<sequence>MMQRKLKRVVVKQELVELTGDIFKAIILNQFVYWSERVYDFDKLISEERERMNEEGQTLNMHPTEGWIYKSADELNDETMLGISPATMGRHIKSLIDAGYLLSRNNPEHKWDRTKQYRVDFVKLCGDLAKLGYTLDGYPFSTETDANFNLKNGDSNLKDQDVQIERAIPEITTKIYTETTHNNNVAVIQEQIESHLGTSIASLSKHLPKWLKQYGENKLLDIARYIGSTPEKWDKSIVGAYRTAVTEDWDVSSAGGYLDEPVRDERYGNFYELFPEA</sequence>
<accession>A0ABY6ZQ33</accession>
<keyword evidence="2" id="KW-1185">Reference proteome</keyword>
<geneLocation type="plasmid" evidence="1 2">
    <name>unnamed2</name>
</geneLocation>
<organism evidence="1 2">
    <name type="scientific">Alicyclobacillus fastidiosus</name>
    <dbReference type="NCBI Taxonomy" id="392011"/>
    <lineage>
        <taxon>Bacteria</taxon>
        <taxon>Bacillati</taxon>
        <taxon>Bacillota</taxon>
        <taxon>Bacilli</taxon>
        <taxon>Bacillales</taxon>
        <taxon>Alicyclobacillaceae</taxon>
        <taxon>Alicyclobacillus</taxon>
    </lineage>
</organism>
<dbReference type="EMBL" id="CP104069">
    <property type="protein sequence ID" value="WAH44965.1"/>
    <property type="molecule type" value="Genomic_DNA"/>
</dbReference>
<proteinExistence type="predicted"/>
<reference evidence="1" key="1">
    <citation type="submission" date="2022-08" db="EMBL/GenBank/DDBJ databases">
        <title>Alicyclobacillus fastidiosus DSM 17978, complete genome.</title>
        <authorList>
            <person name="Wang Q."/>
            <person name="Cai R."/>
            <person name="Wang Z."/>
        </authorList>
    </citation>
    <scope>NUCLEOTIDE SEQUENCE</scope>
    <source>
        <strain evidence="1">DSM 17978</strain>
        <plasmid evidence="1">unnamed2</plasmid>
    </source>
</reference>
<name>A0ABY6ZQ33_9BACL</name>
<protein>
    <recommendedName>
        <fullName evidence="3">Transcriptional regulator</fullName>
    </recommendedName>
</protein>
<gene>
    <name evidence="1" type="ORF">NZD89_29050</name>
</gene>
<dbReference type="Proteomes" id="UP001164761">
    <property type="component" value="Plasmid unnamed2"/>
</dbReference>
<evidence type="ECO:0000313" key="2">
    <source>
        <dbReference type="Proteomes" id="UP001164761"/>
    </source>
</evidence>
<evidence type="ECO:0008006" key="3">
    <source>
        <dbReference type="Google" id="ProtNLM"/>
    </source>
</evidence>
<dbReference type="RefSeq" id="WP_268008834.1">
    <property type="nucleotide sequence ID" value="NZ_BSUT01000006.1"/>
</dbReference>